<sequence>ATNRIITSASTTPGEPPADSPNHTGVLPLHTIFTTTANNSHASKSERINRDFEISSVNVQHKHQEESFAQASTLTTGEHQSSSDEISSTATKAKSHN</sequence>
<feature type="region of interest" description="Disordered" evidence="1">
    <location>
        <begin position="62"/>
        <end position="97"/>
    </location>
</feature>
<organism evidence="2 3">
    <name type="scientific">Brassica campestris</name>
    <name type="common">Field mustard</name>
    <dbReference type="NCBI Taxonomy" id="3711"/>
    <lineage>
        <taxon>Eukaryota</taxon>
        <taxon>Viridiplantae</taxon>
        <taxon>Streptophyta</taxon>
        <taxon>Embryophyta</taxon>
        <taxon>Tracheophyta</taxon>
        <taxon>Spermatophyta</taxon>
        <taxon>Magnoliopsida</taxon>
        <taxon>eudicotyledons</taxon>
        <taxon>Gunneridae</taxon>
        <taxon>Pentapetalae</taxon>
        <taxon>rosids</taxon>
        <taxon>malvids</taxon>
        <taxon>Brassicales</taxon>
        <taxon>Brassicaceae</taxon>
        <taxon>Brassiceae</taxon>
        <taxon>Brassica</taxon>
    </lineage>
</organism>
<dbReference type="EMBL" id="LS974622">
    <property type="protein sequence ID" value="CAG7868330.1"/>
    <property type="molecule type" value="Genomic_DNA"/>
</dbReference>
<protein>
    <submittedName>
        <fullName evidence="2">Uncharacterized protein</fullName>
    </submittedName>
</protein>
<accession>A0A8D9D0E4</accession>
<reference evidence="2 3" key="1">
    <citation type="submission" date="2021-07" db="EMBL/GenBank/DDBJ databases">
        <authorList>
            <consortium name="Genoscope - CEA"/>
            <person name="William W."/>
        </authorList>
    </citation>
    <scope>NUCLEOTIDE SEQUENCE [LARGE SCALE GENOMIC DNA]</scope>
</reference>
<feature type="non-terminal residue" evidence="2">
    <location>
        <position position="1"/>
    </location>
</feature>
<evidence type="ECO:0000313" key="2">
    <source>
        <dbReference type="EMBL" id="CAG7868330.1"/>
    </source>
</evidence>
<feature type="region of interest" description="Disordered" evidence="1">
    <location>
        <begin position="1"/>
        <end position="26"/>
    </location>
</feature>
<dbReference type="AlphaFoldDB" id="A0A8D9D0E4"/>
<feature type="compositionally biased region" description="Polar residues" evidence="1">
    <location>
        <begin position="1"/>
        <end position="13"/>
    </location>
</feature>
<proteinExistence type="predicted"/>
<gene>
    <name evidence="2" type="ORF">BRAPAZ1V2_A06P05700.2</name>
</gene>
<evidence type="ECO:0000256" key="1">
    <source>
        <dbReference type="SAM" id="MobiDB-lite"/>
    </source>
</evidence>
<evidence type="ECO:0000313" key="3">
    <source>
        <dbReference type="Proteomes" id="UP000694005"/>
    </source>
</evidence>
<feature type="compositionally biased region" description="Polar residues" evidence="1">
    <location>
        <begin position="67"/>
        <end position="97"/>
    </location>
</feature>
<dbReference type="Gramene" id="A06p05700.2_BraZ1">
    <property type="protein sequence ID" value="A06p05700.2_BraZ1.CDS.1"/>
    <property type="gene ID" value="A06g05700.2_BraZ1"/>
</dbReference>
<name>A0A8D9D0E4_BRACM</name>
<dbReference type="Proteomes" id="UP000694005">
    <property type="component" value="Chromosome A06"/>
</dbReference>